<dbReference type="InterPro" id="IPR001753">
    <property type="entry name" value="Enoyl-CoA_hydra/iso"/>
</dbReference>
<comment type="similarity">
    <text evidence="3">In the N-terminal section; belongs to the enoyl-CoA hydratase/isomerase family.</text>
</comment>
<keyword evidence="17" id="KW-1185">Reference proteome</keyword>
<evidence type="ECO:0000256" key="6">
    <source>
        <dbReference type="ARBA" id="ARBA00022963"/>
    </source>
</evidence>
<dbReference type="CDD" id="cd06558">
    <property type="entry name" value="crotonase-like"/>
    <property type="match status" value="1"/>
</dbReference>
<evidence type="ECO:0000313" key="16">
    <source>
        <dbReference type="EMBL" id="MBO1319891.1"/>
    </source>
</evidence>
<evidence type="ECO:0000259" key="15">
    <source>
        <dbReference type="Pfam" id="PF02737"/>
    </source>
</evidence>
<dbReference type="SUPFAM" id="SSF51735">
    <property type="entry name" value="NAD(P)-binding Rossmann-fold domains"/>
    <property type="match status" value="1"/>
</dbReference>
<dbReference type="Pfam" id="PF00725">
    <property type="entry name" value="3HCDH"/>
    <property type="match status" value="1"/>
</dbReference>
<dbReference type="FunFam" id="3.40.50.720:FF:000009">
    <property type="entry name" value="Fatty oxidation complex, alpha subunit"/>
    <property type="match status" value="1"/>
</dbReference>
<dbReference type="GO" id="GO:0070403">
    <property type="term" value="F:NAD+ binding"/>
    <property type="evidence" value="ECO:0007669"/>
    <property type="project" value="InterPro"/>
</dbReference>
<comment type="catalytic activity">
    <reaction evidence="12">
        <text>a (3S)-3-hydroxyacyl-CoA + NAD(+) = a 3-oxoacyl-CoA + NADH + H(+)</text>
        <dbReference type="Rhea" id="RHEA:22432"/>
        <dbReference type="ChEBI" id="CHEBI:15378"/>
        <dbReference type="ChEBI" id="CHEBI:57318"/>
        <dbReference type="ChEBI" id="CHEBI:57540"/>
        <dbReference type="ChEBI" id="CHEBI:57945"/>
        <dbReference type="ChEBI" id="CHEBI:90726"/>
        <dbReference type="EC" id="1.1.1.35"/>
    </reaction>
</comment>
<evidence type="ECO:0000256" key="1">
    <source>
        <dbReference type="ARBA" id="ARBA00005005"/>
    </source>
</evidence>
<organism evidence="16 17">
    <name type="scientific">Acanthopleuribacter pedis</name>
    <dbReference type="NCBI Taxonomy" id="442870"/>
    <lineage>
        <taxon>Bacteria</taxon>
        <taxon>Pseudomonadati</taxon>
        <taxon>Acidobacteriota</taxon>
        <taxon>Holophagae</taxon>
        <taxon>Acanthopleuribacterales</taxon>
        <taxon>Acanthopleuribacteraceae</taxon>
        <taxon>Acanthopleuribacter</taxon>
    </lineage>
</organism>
<keyword evidence="5" id="KW-0276">Fatty acid metabolism</keyword>
<dbReference type="PANTHER" id="PTHR43612:SF3">
    <property type="entry name" value="TRIFUNCTIONAL ENZYME SUBUNIT ALPHA, MITOCHONDRIAL"/>
    <property type="match status" value="1"/>
</dbReference>
<dbReference type="InterPro" id="IPR018376">
    <property type="entry name" value="Enoyl-CoA_hyd/isom_CS"/>
</dbReference>
<dbReference type="GO" id="GO:0016509">
    <property type="term" value="F:long-chain (3S)-3-hydroxyacyl-CoA dehydrogenase (NAD+) activity"/>
    <property type="evidence" value="ECO:0007669"/>
    <property type="project" value="TreeGrafter"/>
</dbReference>
<comment type="caution">
    <text evidence="16">The sequence shown here is derived from an EMBL/GenBank/DDBJ whole genome shotgun (WGS) entry which is preliminary data.</text>
</comment>
<accession>A0A8J7Q7P1</accession>
<dbReference type="GO" id="GO:0004300">
    <property type="term" value="F:enoyl-CoA hydratase activity"/>
    <property type="evidence" value="ECO:0007669"/>
    <property type="project" value="UniProtKB-EC"/>
</dbReference>
<evidence type="ECO:0000259" key="14">
    <source>
        <dbReference type="Pfam" id="PF00725"/>
    </source>
</evidence>
<evidence type="ECO:0000256" key="7">
    <source>
        <dbReference type="ARBA" id="ARBA00023002"/>
    </source>
</evidence>
<gene>
    <name evidence="16" type="ORF">J3U88_15550</name>
</gene>
<dbReference type="Pfam" id="PF02737">
    <property type="entry name" value="3HCDH_N"/>
    <property type="match status" value="1"/>
</dbReference>
<comment type="similarity">
    <text evidence="2">In the central section; belongs to the 3-hydroxyacyl-CoA dehydrogenase family.</text>
</comment>
<evidence type="ECO:0000256" key="8">
    <source>
        <dbReference type="ARBA" id="ARBA00023027"/>
    </source>
</evidence>
<comment type="similarity">
    <text evidence="13">Belongs to the enoyl-CoA hydratase/isomerase family.</text>
</comment>
<sequence length="710" mass="78188">MSIRYEKDENQIVTLTLDLKDRGANVLGPDLLEPFAKMVDELEQDKELKGVVLASAKKDWVAGADLEYLFANNEPEAVMRLTETFKVLARRLEKLGKPVVAALNGSALGGGLELALACHYRVALRNPRAKFGFPEVKLGLLPGGGGTQRLPRMIGIQTALPHLIEGKDLKVDAALKAGFIDAIAETPEDLVAMARTWIGENKYVAKPWDKKGFRWPGGDSKRPDNAQMWAIAPSMMHQKTRGNYPAVKNILACVYEGSWVDFDTASRIESRYFTQLATSQTATNMINAFWFQRNRINKGESRPKGFEKRLVQKVGILGAGMMGAGIAAVSALAGIEVVLKDVAKSGAEKGKDVTRALVKKRVDRGRMDQEKADQVLGRILTTDHAADLQGCDLIIEAVFEDRELKAKVTAEAEARIEADAVFASNTSTLPITGLAEASQRPENFIGLHFFSPVDKMPLVEIIVGEKTTEETLARAFDYVQQIKKTPIVVNDSRGFYTSRVFSTYVQEGMALVREGQHPRAIEHAGLEAGMPVGPLALIDEVSLSLIHNILSQTKRDMEAEGKTHEGHPGDPVVTKMVEDLKRPGKKAAAGFYDYPDNGKKHLWPELGKHFPLAADQLSQAEMQERMMFVQALETVRCLDEGVLTRVADANIGSIFGWGFAPFKGGTLQYINDVGLKTFCERAEALEAKWGKRFAVPQRLRDMAAKGEIFQ</sequence>
<dbReference type="GO" id="GO:0006635">
    <property type="term" value="P:fatty acid beta-oxidation"/>
    <property type="evidence" value="ECO:0007669"/>
    <property type="project" value="UniProtKB-UniPathway"/>
</dbReference>
<dbReference type="InterPro" id="IPR050136">
    <property type="entry name" value="FA_oxidation_alpha_subunit"/>
</dbReference>
<keyword evidence="10" id="KW-0456">Lyase</keyword>
<dbReference type="AlphaFoldDB" id="A0A8J7Q7P1"/>
<dbReference type="SUPFAM" id="SSF48179">
    <property type="entry name" value="6-phosphogluconate dehydrogenase C-terminal domain-like"/>
    <property type="match status" value="2"/>
</dbReference>
<dbReference type="RefSeq" id="WP_207859842.1">
    <property type="nucleotide sequence ID" value="NZ_JAFREP010000014.1"/>
</dbReference>
<dbReference type="InterPro" id="IPR029045">
    <property type="entry name" value="ClpP/crotonase-like_dom_sf"/>
</dbReference>
<keyword evidence="8" id="KW-0520">NAD</keyword>
<name>A0A8J7Q7P1_9BACT</name>
<keyword evidence="7" id="KW-0560">Oxidoreductase</keyword>
<evidence type="ECO:0000256" key="5">
    <source>
        <dbReference type="ARBA" id="ARBA00022832"/>
    </source>
</evidence>
<dbReference type="FunFam" id="1.10.1040.50:FF:000005">
    <property type="entry name" value="Probable 3-hydroxyacyl-CoA dehydrogenase"/>
    <property type="match status" value="1"/>
</dbReference>
<evidence type="ECO:0000313" key="17">
    <source>
        <dbReference type="Proteomes" id="UP000664417"/>
    </source>
</evidence>
<keyword evidence="11" id="KW-0511">Multifunctional enzyme</keyword>
<reference evidence="16" key="1">
    <citation type="submission" date="2021-03" db="EMBL/GenBank/DDBJ databases">
        <authorList>
            <person name="Wang G."/>
        </authorList>
    </citation>
    <scope>NUCLEOTIDE SEQUENCE</scope>
    <source>
        <strain evidence="16">KCTC 12899</strain>
    </source>
</reference>
<dbReference type="Pfam" id="PF00378">
    <property type="entry name" value="ECH_1"/>
    <property type="match status" value="1"/>
</dbReference>
<evidence type="ECO:0000256" key="12">
    <source>
        <dbReference type="ARBA" id="ARBA00049556"/>
    </source>
</evidence>
<dbReference type="PROSITE" id="PS00166">
    <property type="entry name" value="ENOYL_COA_HYDRATASE"/>
    <property type="match status" value="1"/>
</dbReference>
<comment type="pathway">
    <text evidence="1">Lipid metabolism; fatty acid beta-oxidation.</text>
</comment>
<dbReference type="SUPFAM" id="SSF52096">
    <property type="entry name" value="ClpP/crotonase"/>
    <property type="match status" value="1"/>
</dbReference>
<evidence type="ECO:0000256" key="9">
    <source>
        <dbReference type="ARBA" id="ARBA00023098"/>
    </source>
</evidence>
<evidence type="ECO:0000256" key="13">
    <source>
        <dbReference type="RuleBase" id="RU003707"/>
    </source>
</evidence>
<proteinExistence type="inferred from homology"/>
<dbReference type="Proteomes" id="UP000664417">
    <property type="component" value="Unassembled WGS sequence"/>
</dbReference>
<evidence type="ECO:0000256" key="3">
    <source>
        <dbReference type="ARBA" id="ARBA00008750"/>
    </source>
</evidence>
<evidence type="ECO:0000256" key="11">
    <source>
        <dbReference type="ARBA" id="ARBA00023268"/>
    </source>
</evidence>
<evidence type="ECO:0000256" key="2">
    <source>
        <dbReference type="ARBA" id="ARBA00007005"/>
    </source>
</evidence>
<feature type="domain" description="3-hydroxyacyl-CoA dehydrogenase C-terminal" evidence="14">
    <location>
        <begin position="494"/>
        <end position="594"/>
    </location>
</feature>
<dbReference type="InterPro" id="IPR008927">
    <property type="entry name" value="6-PGluconate_DH-like_C_sf"/>
</dbReference>
<evidence type="ECO:0000256" key="4">
    <source>
        <dbReference type="ARBA" id="ARBA00012076"/>
    </source>
</evidence>
<keyword evidence="6" id="KW-0442">Lipid degradation</keyword>
<protein>
    <recommendedName>
        <fullName evidence="4">enoyl-CoA hydratase</fullName>
        <ecNumber evidence="4">4.2.1.17</ecNumber>
    </recommendedName>
</protein>
<dbReference type="Gene3D" id="3.90.226.10">
    <property type="entry name" value="2-enoyl-CoA Hydratase, Chain A, domain 1"/>
    <property type="match status" value="1"/>
</dbReference>
<dbReference type="InterPro" id="IPR036291">
    <property type="entry name" value="NAD(P)-bd_dom_sf"/>
</dbReference>
<dbReference type="UniPathway" id="UPA00659"/>
<feature type="domain" description="3-hydroxyacyl-CoA dehydrogenase NAD binding" evidence="15">
    <location>
        <begin position="313"/>
        <end position="491"/>
    </location>
</feature>
<dbReference type="InterPro" id="IPR006176">
    <property type="entry name" value="3-OHacyl-CoA_DH_NAD-bd"/>
</dbReference>
<dbReference type="Gene3D" id="3.40.50.720">
    <property type="entry name" value="NAD(P)-binding Rossmann-like Domain"/>
    <property type="match status" value="1"/>
</dbReference>
<keyword evidence="9" id="KW-0443">Lipid metabolism</keyword>
<dbReference type="Gene3D" id="1.10.1040.50">
    <property type="match status" value="1"/>
</dbReference>
<dbReference type="EMBL" id="JAFREP010000014">
    <property type="protein sequence ID" value="MBO1319891.1"/>
    <property type="molecule type" value="Genomic_DNA"/>
</dbReference>
<dbReference type="InterPro" id="IPR006108">
    <property type="entry name" value="3HC_DH_C"/>
</dbReference>
<dbReference type="EC" id="4.2.1.17" evidence="4"/>
<evidence type="ECO:0000256" key="10">
    <source>
        <dbReference type="ARBA" id="ARBA00023239"/>
    </source>
</evidence>
<dbReference type="PANTHER" id="PTHR43612">
    <property type="entry name" value="TRIFUNCTIONAL ENZYME SUBUNIT ALPHA"/>
    <property type="match status" value="1"/>
</dbReference>